<dbReference type="GeneID" id="30523580"/>
<accession>A0A1M7XUE9</accession>
<name>A0A1M7XUE9_9VIRU</name>
<keyword evidence="2" id="KW-1185">Reference proteome</keyword>
<dbReference type="Proteomes" id="UP000201465">
    <property type="component" value="Segment"/>
</dbReference>
<evidence type="ECO:0000313" key="1">
    <source>
        <dbReference type="EMBL" id="SHO33138.1"/>
    </source>
</evidence>
<dbReference type="RefSeq" id="YP_009329010.1">
    <property type="nucleotide sequence ID" value="NC_032108.1"/>
</dbReference>
<feature type="non-terminal residue" evidence="1">
    <location>
        <position position="1"/>
    </location>
</feature>
<dbReference type="EMBL" id="LT671577">
    <property type="protein sequence ID" value="SHO33138.1"/>
    <property type="molecule type" value="Genomic_DNA"/>
</dbReference>
<sequence>VGTYELWTAVQRAIEREDVAALEGYLPLLSEEVHGILRAELSGGKYSKHAAHKKAMQFLQSYYSLESDEEEELDVLSRVRRGEGEALEKALRDLSKDKLSRFEKDRLLLYSIESGREDPFIRVLSALSGRHISLPLESFSPNIVTIENVQEIYPLEAILKFRPPLDVSKRELMDAALYSKIHMCIAHMYLTTVGMYLL</sequence>
<protein>
    <submittedName>
        <fullName evidence="1">Uncharacterized protein</fullName>
    </submittedName>
</protein>
<gene>
    <name evidence="1" type="ORF">BQ3484_70</name>
</gene>
<proteinExistence type="predicted"/>
<reference evidence="1 2" key="1">
    <citation type="submission" date="2016-11" db="EMBL/GenBank/DDBJ databases">
        <authorList>
            <consortium name="Urmite Genomes"/>
        </authorList>
    </citation>
    <scope>NUCLEOTIDE SEQUENCE [LARGE SCALE GENOMIC DNA]</scope>
    <source>
        <strain evidence="1 2">A11</strain>
    </source>
</reference>
<organism evidence="1 2">
    <name type="scientific">Cedratvirus A11</name>
    <dbReference type="NCBI Taxonomy" id="1903266"/>
    <lineage>
        <taxon>Viruses</taxon>
        <taxon>Pithoviruses</taxon>
        <taxon>Orthocedratvirinae</taxon>
        <taxon>Alphacedratvirus</taxon>
        <taxon>Alphacedratvirus aljazairmassiliense</taxon>
    </lineage>
</organism>
<evidence type="ECO:0000313" key="2">
    <source>
        <dbReference type="Proteomes" id="UP000201465"/>
    </source>
</evidence>
<dbReference type="KEGG" id="vg:30523580"/>